<evidence type="ECO:0000313" key="5">
    <source>
        <dbReference type="EMBL" id="BAC49536.1"/>
    </source>
</evidence>
<dbReference type="GO" id="GO:0009009">
    <property type="term" value="F:site-specific recombinase activity"/>
    <property type="evidence" value="ECO:0000318"/>
    <property type="project" value="GO_Central"/>
</dbReference>
<dbReference type="GO" id="GO:0006310">
    <property type="term" value="P:DNA recombination"/>
    <property type="evidence" value="ECO:0000318"/>
    <property type="project" value="GO_Central"/>
</dbReference>
<feature type="domain" description="Tyr recombinase" evidence="4">
    <location>
        <begin position="232"/>
        <end position="461"/>
    </location>
</feature>
<dbReference type="InterPro" id="IPR050090">
    <property type="entry name" value="Tyrosine_recombinase_XerCD"/>
</dbReference>
<dbReference type="InterPro" id="IPR013762">
    <property type="entry name" value="Integrase-like_cat_sf"/>
</dbReference>
<dbReference type="Gene3D" id="1.10.443.10">
    <property type="entry name" value="Intergrase catalytic core"/>
    <property type="match status" value="1"/>
</dbReference>
<evidence type="ECO:0000256" key="3">
    <source>
        <dbReference type="SAM" id="MobiDB-lite"/>
    </source>
</evidence>
<dbReference type="Proteomes" id="UP000002526">
    <property type="component" value="Chromosome"/>
</dbReference>
<dbReference type="OrthoDB" id="8253742at2"/>
<proteinExistence type="predicted"/>
<dbReference type="eggNOG" id="COG0582">
    <property type="taxonomic scope" value="Bacteria"/>
</dbReference>
<dbReference type="EMBL" id="BA000040">
    <property type="protein sequence ID" value="BAC49536.1"/>
    <property type="molecule type" value="Genomic_DNA"/>
</dbReference>
<accession>Q89MC2</accession>
<dbReference type="KEGG" id="bja:bll4271"/>
<dbReference type="InParanoid" id="Q89MC2"/>
<reference evidence="6" key="1">
    <citation type="journal article" date="2002" name="DNA Res.">
        <title>Complete genomic sequence of nitrogen-fixing symbiotic bacterium Bradyrhizobium japonicum USDA110.</title>
        <authorList>
            <person name="Kaneko T."/>
            <person name="Nakamura Y."/>
            <person name="Sato S."/>
            <person name="Minamisawa K."/>
            <person name="Uchiumi T."/>
            <person name="Sasamoto S."/>
            <person name="Watanabe A."/>
            <person name="Idesawa K."/>
            <person name="Iriguchi M."/>
            <person name="Kawashima K."/>
            <person name="Kohara M."/>
            <person name="Matsumoto M."/>
            <person name="Shimpo S."/>
            <person name="Tsuruoka H."/>
            <person name="Wada T."/>
            <person name="Yamada M."/>
            <person name="Tabata S."/>
        </authorList>
    </citation>
    <scope>NUCLEOTIDE SEQUENCE [LARGE SCALE GENOMIC DNA]</scope>
    <source>
        <strain evidence="6">JCM 10833 / BCRC 13528 / IAM 13628 / NBRC 14792 / USDA 110</strain>
    </source>
</reference>
<keyword evidence="6" id="KW-1185">Reference proteome</keyword>
<keyword evidence="1" id="KW-0229">DNA integration</keyword>
<evidence type="ECO:0000313" key="6">
    <source>
        <dbReference type="Proteomes" id="UP000002526"/>
    </source>
</evidence>
<dbReference type="GO" id="GO:0003677">
    <property type="term" value="F:DNA binding"/>
    <property type="evidence" value="ECO:0007669"/>
    <property type="project" value="InterPro"/>
</dbReference>
<dbReference type="HOGENOM" id="CLU_582224_0_0_5"/>
<dbReference type="PANTHER" id="PTHR30349">
    <property type="entry name" value="PHAGE INTEGRASE-RELATED"/>
    <property type="match status" value="1"/>
</dbReference>
<sequence length="473" mass="53366">MMLRPGSSTGGADPAKTGAFQINCDGASARGAHRPIPKRTRSNTRPPRARGAGRQCGMVKVFQPNADRIAKLGFASVAHVPVIFDSRQRYCREYNRYLRERAELDWRPSGGFGDRPRPRTLKTMADNLGNWIRWCESRNIAWQTATYNDVLVYQDAQDSGEWSAAGDSLACNTSNARADDATHFLTWSAQRGLRAEFTVKYAVQRKLIGGNMRTTTVRSGRLKEARPESQVEAFKLPAPDEVRKWLAAVRNRRGYAKNITCRFILETGARLGEAEALRVSSWPSAEDIEEAAYRGDVFVPMLLEHGTKGGRPRTIRVPLDFARAVRTWIDGPRNKYVFAFYKRTGKRTDKLFVSDAGEHAGTPIRRHTIQRCFANVLPRPKVWSPHKGRHAFACFFVLYALEAEARAHKSTVAGMGVNWVHNRGTEWLKMLQRQFGHVDETTTQIYLKWLATAVGLAVMANGWHRFLADDEET</sequence>
<dbReference type="EnsemblBacteria" id="BAC49536">
    <property type="protein sequence ID" value="BAC49536"/>
    <property type="gene ID" value="BAC49536"/>
</dbReference>
<dbReference type="STRING" id="224911.AAV28_18420"/>
<evidence type="ECO:0000256" key="2">
    <source>
        <dbReference type="ARBA" id="ARBA00023172"/>
    </source>
</evidence>
<name>Q89MC2_BRADU</name>
<dbReference type="InterPro" id="IPR002104">
    <property type="entry name" value="Integrase_catalytic"/>
</dbReference>
<dbReference type="InterPro" id="IPR011010">
    <property type="entry name" value="DNA_brk_join_enz"/>
</dbReference>
<evidence type="ECO:0000259" key="4">
    <source>
        <dbReference type="PROSITE" id="PS51898"/>
    </source>
</evidence>
<feature type="compositionally biased region" description="Basic residues" evidence="3">
    <location>
        <begin position="31"/>
        <end position="42"/>
    </location>
</feature>
<organism evidence="5 6">
    <name type="scientific">Bradyrhizobium diazoefficiens (strain JCM 10833 / BCRC 13528 / IAM 13628 / NBRC 14792 / USDA 110)</name>
    <dbReference type="NCBI Taxonomy" id="224911"/>
    <lineage>
        <taxon>Bacteria</taxon>
        <taxon>Pseudomonadati</taxon>
        <taxon>Pseudomonadota</taxon>
        <taxon>Alphaproteobacteria</taxon>
        <taxon>Hyphomicrobiales</taxon>
        <taxon>Nitrobacteraceae</taxon>
        <taxon>Bradyrhizobium</taxon>
    </lineage>
</organism>
<dbReference type="GO" id="GO:0007059">
    <property type="term" value="P:chromosome segregation"/>
    <property type="evidence" value="ECO:0000318"/>
    <property type="project" value="GO_Central"/>
</dbReference>
<dbReference type="AlphaFoldDB" id="Q89MC2"/>
<dbReference type="CDD" id="cd00796">
    <property type="entry name" value="INT_Rci_Hp1_C"/>
    <property type="match status" value="1"/>
</dbReference>
<gene>
    <name evidence="5" type="ordered locus">bll4271</name>
</gene>
<dbReference type="SUPFAM" id="SSF56349">
    <property type="entry name" value="DNA breaking-rejoining enzymes"/>
    <property type="match status" value="1"/>
</dbReference>
<dbReference type="PROSITE" id="PS51898">
    <property type="entry name" value="TYR_RECOMBINASE"/>
    <property type="match status" value="1"/>
</dbReference>
<protein>
    <submittedName>
        <fullName evidence="5">Bll4271 protein</fullName>
    </submittedName>
</protein>
<dbReference type="PANTHER" id="PTHR30349:SF64">
    <property type="entry name" value="PROPHAGE INTEGRASE INTD-RELATED"/>
    <property type="match status" value="1"/>
</dbReference>
<evidence type="ECO:0000256" key="1">
    <source>
        <dbReference type="ARBA" id="ARBA00022908"/>
    </source>
</evidence>
<dbReference type="PATRIC" id="fig|224911.44.peg.4010"/>
<keyword evidence="2" id="KW-0233">DNA recombination</keyword>
<feature type="region of interest" description="Disordered" evidence="3">
    <location>
        <begin position="26"/>
        <end position="54"/>
    </location>
</feature>